<evidence type="ECO:0000256" key="2">
    <source>
        <dbReference type="ARBA" id="ARBA00004664"/>
    </source>
</evidence>
<comment type="pathway">
    <text evidence="2 9">Amino-acid biosynthesis; L-tryptophan biosynthesis; L-tryptophan from chorismate: step 3/5.</text>
</comment>
<comment type="catalytic activity">
    <reaction evidence="1 9">
        <text>N-(5-phospho-beta-D-ribosyl)anthranilate = 1-(2-carboxyphenylamino)-1-deoxy-D-ribulose 5-phosphate</text>
        <dbReference type="Rhea" id="RHEA:21540"/>
        <dbReference type="ChEBI" id="CHEBI:18277"/>
        <dbReference type="ChEBI" id="CHEBI:58613"/>
        <dbReference type="EC" id="5.3.1.24"/>
    </reaction>
</comment>
<dbReference type="NCBIfam" id="NF002295">
    <property type="entry name" value="PRK01222.1-1"/>
    <property type="match status" value="1"/>
</dbReference>
<accession>A0A0B8ZU23</accession>
<evidence type="ECO:0000313" key="12">
    <source>
        <dbReference type="Proteomes" id="UP000031338"/>
    </source>
</evidence>
<dbReference type="PANTHER" id="PTHR42894:SF1">
    <property type="entry name" value="N-(5'-PHOSPHORIBOSYL)ANTHRANILATE ISOMERASE"/>
    <property type="match status" value="1"/>
</dbReference>
<dbReference type="STRING" id="48936.NJ75_02186"/>
<dbReference type="Pfam" id="PF00697">
    <property type="entry name" value="PRAI"/>
    <property type="match status" value="1"/>
</dbReference>
<evidence type="ECO:0000256" key="6">
    <source>
        <dbReference type="ARBA" id="ARBA00022822"/>
    </source>
</evidence>
<reference evidence="11 12" key="1">
    <citation type="submission" date="2014-10" db="EMBL/GenBank/DDBJ databases">
        <title>Draft genome sequence of Novosphingobium subterraneum DSM 12447.</title>
        <authorList>
            <person name="Gan H.M."/>
            <person name="Gan H.Y."/>
            <person name="Savka M.A."/>
        </authorList>
    </citation>
    <scope>NUCLEOTIDE SEQUENCE [LARGE SCALE GENOMIC DNA]</scope>
    <source>
        <strain evidence="11 12">DSM 12447</strain>
    </source>
</reference>
<dbReference type="RefSeq" id="WP_039334286.1">
    <property type="nucleotide sequence ID" value="NZ_JRVC01000009.1"/>
</dbReference>
<gene>
    <name evidence="9" type="primary">trpF</name>
    <name evidence="11" type="ORF">NJ75_02186</name>
</gene>
<dbReference type="InterPro" id="IPR011060">
    <property type="entry name" value="RibuloseP-bd_barrel"/>
</dbReference>
<feature type="domain" description="N-(5'phosphoribosyl) anthranilate isomerase (PRAI)" evidence="10">
    <location>
        <begin position="6"/>
        <end position="208"/>
    </location>
</feature>
<evidence type="ECO:0000256" key="7">
    <source>
        <dbReference type="ARBA" id="ARBA00023141"/>
    </source>
</evidence>
<evidence type="ECO:0000256" key="5">
    <source>
        <dbReference type="ARBA" id="ARBA00022605"/>
    </source>
</evidence>
<keyword evidence="6 9" id="KW-0822">Tryptophan biosynthesis</keyword>
<sequence>MPGPSIKICGVTTRDALSATIEAQASHVGFNFFPPSPRFLALADAPALAMQAEGRLTRVGVFVDADDAALGDAVAAARLDAIQLHGKEDPARAAAIRTRFGKSVWKVISVAGPGDVAKADAYAGVADFILFDAKTPKGAALPGGLGLAFDWDLLRAYKGPLPWGLAGGLSPANVAEAVRGTGTSLIDVSSGVESAPGVKDADRIRTFCFNARTA</sequence>
<dbReference type="EC" id="5.3.1.24" evidence="3 9"/>
<dbReference type="GO" id="GO:0004640">
    <property type="term" value="F:phosphoribosylanthranilate isomerase activity"/>
    <property type="evidence" value="ECO:0007669"/>
    <property type="project" value="UniProtKB-UniRule"/>
</dbReference>
<evidence type="ECO:0000259" key="10">
    <source>
        <dbReference type="Pfam" id="PF00697"/>
    </source>
</evidence>
<dbReference type="GO" id="GO:0000162">
    <property type="term" value="P:L-tryptophan biosynthetic process"/>
    <property type="evidence" value="ECO:0007669"/>
    <property type="project" value="UniProtKB-UniRule"/>
</dbReference>
<keyword evidence="8 9" id="KW-0413">Isomerase</keyword>
<dbReference type="InterPro" id="IPR001240">
    <property type="entry name" value="PRAI_dom"/>
</dbReference>
<dbReference type="CDD" id="cd00405">
    <property type="entry name" value="PRAI"/>
    <property type="match status" value="1"/>
</dbReference>
<keyword evidence="12" id="KW-1185">Reference proteome</keyword>
<dbReference type="InterPro" id="IPR013785">
    <property type="entry name" value="Aldolase_TIM"/>
</dbReference>
<evidence type="ECO:0000256" key="9">
    <source>
        <dbReference type="HAMAP-Rule" id="MF_00135"/>
    </source>
</evidence>
<evidence type="ECO:0000256" key="8">
    <source>
        <dbReference type="ARBA" id="ARBA00023235"/>
    </source>
</evidence>
<protein>
    <recommendedName>
        <fullName evidence="4 9">N-(5'-phosphoribosyl)anthranilate isomerase</fullName>
        <shortName evidence="9">PRAI</shortName>
        <ecNumber evidence="3 9">5.3.1.24</ecNumber>
    </recommendedName>
</protein>
<comment type="caution">
    <text evidence="11">The sequence shown here is derived from an EMBL/GenBank/DDBJ whole genome shotgun (WGS) entry which is preliminary data.</text>
</comment>
<keyword evidence="7 9" id="KW-0057">Aromatic amino acid biosynthesis</keyword>
<evidence type="ECO:0000256" key="3">
    <source>
        <dbReference type="ARBA" id="ARBA00012572"/>
    </source>
</evidence>
<dbReference type="SUPFAM" id="SSF51366">
    <property type="entry name" value="Ribulose-phoshate binding barrel"/>
    <property type="match status" value="1"/>
</dbReference>
<dbReference type="Proteomes" id="UP000031338">
    <property type="component" value="Unassembled WGS sequence"/>
</dbReference>
<dbReference type="InterPro" id="IPR044643">
    <property type="entry name" value="TrpF_fam"/>
</dbReference>
<evidence type="ECO:0000313" key="11">
    <source>
        <dbReference type="EMBL" id="KHS46593.1"/>
    </source>
</evidence>
<dbReference type="Gene3D" id="3.20.20.70">
    <property type="entry name" value="Aldolase class I"/>
    <property type="match status" value="1"/>
</dbReference>
<name>A0A0B8ZU23_9SPHN</name>
<evidence type="ECO:0000256" key="1">
    <source>
        <dbReference type="ARBA" id="ARBA00001164"/>
    </source>
</evidence>
<proteinExistence type="inferred from homology"/>
<dbReference type="PANTHER" id="PTHR42894">
    <property type="entry name" value="N-(5'-PHOSPHORIBOSYL)ANTHRANILATE ISOMERASE"/>
    <property type="match status" value="1"/>
</dbReference>
<dbReference type="EMBL" id="JRVC01000009">
    <property type="protein sequence ID" value="KHS46593.1"/>
    <property type="molecule type" value="Genomic_DNA"/>
</dbReference>
<evidence type="ECO:0000256" key="4">
    <source>
        <dbReference type="ARBA" id="ARBA00022272"/>
    </source>
</evidence>
<dbReference type="PATRIC" id="fig|48936.3.peg.2196"/>
<comment type="similarity">
    <text evidence="9">Belongs to the TrpF family.</text>
</comment>
<organism evidence="11 12">
    <name type="scientific">Novosphingobium subterraneum</name>
    <dbReference type="NCBI Taxonomy" id="48936"/>
    <lineage>
        <taxon>Bacteria</taxon>
        <taxon>Pseudomonadati</taxon>
        <taxon>Pseudomonadota</taxon>
        <taxon>Alphaproteobacteria</taxon>
        <taxon>Sphingomonadales</taxon>
        <taxon>Sphingomonadaceae</taxon>
        <taxon>Novosphingobium</taxon>
    </lineage>
</organism>
<dbReference type="AlphaFoldDB" id="A0A0B8ZU23"/>
<dbReference type="UniPathway" id="UPA00035">
    <property type="reaction ID" value="UER00042"/>
</dbReference>
<keyword evidence="5 9" id="KW-0028">Amino-acid biosynthesis</keyword>
<dbReference type="HAMAP" id="MF_00135">
    <property type="entry name" value="PRAI"/>
    <property type="match status" value="1"/>
</dbReference>